<evidence type="ECO:0000313" key="2">
    <source>
        <dbReference type="EMBL" id="MBA9003709.1"/>
    </source>
</evidence>
<protein>
    <submittedName>
        <fullName evidence="2">Uncharacterized protein</fullName>
    </submittedName>
</protein>
<comment type="caution">
    <text evidence="2">The sequence shown here is derived from an EMBL/GenBank/DDBJ whole genome shotgun (WGS) entry which is preliminary data.</text>
</comment>
<gene>
    <name evidence="2" type="ORF">HNR21_002591</name>
</gene>
<evidence type="ECO:0000256" key="1">
    <source>
        <dbReference type="SAM" id="Phobius"/>
    </source>
</evidence>
<reference evidence="2 3" key="1">
    <citation type="submission" date="2020-08" db="EMBL/GenBank/DDBJ databases">
        <title>Sequencing the genomes of 1000 actinobacteria strains.</title>
        <authorList>
            <person name="Klenk H.-P."/>
        </authorList>
    </citation>
    <scope>NUCLEOTIDE SEQUENCE [LARGE SCALE GENOMIC DNA]</scope>
    <source>
        <strain evidence="2 3">DSM 45823</strain>
    </source>
</reference>
<feature type="transmembrane region" description="Helical" evidence="1">
    <location>
        <begin position="21"/>
        <end position="44"/>
    </location>
</feature>
<dbReference type="AlphaFoldDB" id="A0A7W3MXL0"/>
<dbReference type="EMBL" id="JACJII010000001">
    <property type="protein sequence ID" value="MBA9003709.1"/>
    <property type="molecule type" value="Genomic_DNA"/>
</dbReference>
<keyword evidence="3" id="KW-1185">Reference proteome</keyword>
<dbReference type="Proteomes" id="UP000539313">
    <property type="component" value="Unassembled WGS sequence"/>
</dbReference>
<sequence>MAQTMHYTHADVMRMRARTCYVAAAITALIGTVLIITGVLVHLGHGEHTAVWIFNPGLTSFGVTAMLAVAGANYDGHAAAARMRGRILEQVGGFRAEDAARHREVMANLAALQREILTGLNDLTAALTAAEQRVEDRIDGIDEHMRERLRKMAEASSAQAAAVQEVIARQGLRAVGGHHLS</sequence>
<organism evidence="2 3">
    <name type="scientific">Thermomonospora cellulosilytica</name>
    <dbReference type="NCBI Taxonomy" id="1411118"/>
    <lineage>
        <taxon>Bacteria</taxon>
        <taxon>Bacillati</taxon>
        <taxon>Actinomycetota</taxon>
        <taxon>Actinomycetes</taxon>
        <taxon>Streptosporangiales</taxon>
        <taxon>Thermomonosporaceae</taxon>
        <taxon>Thermomonospora</taxon>
    </lineage>
</organism>
<name>A0A7W3MXL0_9ACTN</name>
<evidence type="ECO:0000313" key="3">
    <source>
        <dbReference type="Proteomes" id="UP000539313"/>
    </source>
</evidence>
<keyword evidence="1" id="KW-0812">Transmembrane</keyword>
<keyword evidence="1" id="KW-0472">Membrane</keyword>
<accession>A0A7W3MXL0</accession>
<proteinExistence type="predicted"/>
<keyword evidence="1" id="KW-1133">Transmembrane helix</keyword>
<feature type="transmembrane region" description="Helical" evidence="1">
    <location>
        <begin position="50"/>
        <end position="74"/>
    </location>
</feature>
<dbReference type="RefSeq" id="WP_182705390.1">
    <property type="nucleotide sequence ID" value="NZ_JACJII010000001.1"/>
</dbReference>